<dbReference type="Pfam" id="PF00059">
    <property type="entry name" value="Lectin_C"/>
    <property type="match status" value="2"/>
</dbReference>
<evidence type="ECO:0000259" key="1">
    <source>
        <dbReference type="PROSITE" id="PS50041"/>
    </source>
</evidence>
<dbReference type="InterPro" id="IPR050111">
    <property type="entry name" value="C-type_lectin/snaclec_domain"/>
</dbReference>
<keyword evidence="2" id="KW-1185">Reference proteome</keyword>
<accession>A0A914PDK8</accession>
<dbReference type="Gene3D" id="3.10.100.10">
    <property type="entry name" value="Mannose-Binding Protein A, subunit A"/>
    <property type="match status" value="2"/>
</dbReference>
<dbReference type="WBParaSite" id="PDA_v2.g15729.t1">
    <property type="protein sequence ID" value="PDA_v2.g15729.t1"/>
    <property type="gene ID" value="PDA_v2.g15729"/>
</dbReference>
<dbReference type="AlphaFoldDB" id="A0A914PDK8"/>
<sequence>MVAEESCIQLGGHLVSIHDALIDALLAQEGANHFRHSTITDFWIGLTGLVSAEKWSWMDGTVFDFKDWEKGEPKNISGNNCASLSIVDGFWKAENCFELKPYVCKVDKSFYEPLTTTTVKPINCPYPYMYFEFTHSCYGVWNLTNPLNWENAEKYCEANAAHLTSIHSIQEARFLGSFVYVADLDFWSGAFSNDGGLTWKWSDGSTWDYNPWNVGYPTAIGSSCGKMWGAVIANVRCDSVFRLICKKSL</sequence>
<dbReference type="PROSITE" id="PS50041">
    <property type="entry name" value="C_TYPE_LECTIN_2"/>
    <property type="match status" value="2"/>
</dbReference>
<evidence type="ECO:0000313" key="2">
    <source>
        <dbReference type="Proteomes" id="UP000887578"/>
    </source>
</evidence>
<dbReference type="PANTHER" id="PTHR22803">
    <property type="entry name" value="MANNOSE, PHOSPHOLIPASE, LECTIN RECEPTOR RELATED"/>
    <property type="match status" value="1"/>
</dbReference>
<feature type="domain" description="C-type lectin" evidence="1">
    <location>
        <begin position="1"/>
        <end position="105"/>
    </location>
</feature>
<feature type="domain" description="C-type lectin" evidence="1">
    <location>
        <begin position="133"/>
        <end position="246"/>
    </location>
</feature>
<dbReference type="InterPro" id="IPR016187">
    <property type="entry name" value="CTDL_fold"/>
</dbReference>
<dbReference type="SUPFAM" id="SSF56436">
    <property type="entry name" value="C-type lectin-like"/>
    <property type="match status" value="2"/>
</dbReference>
<reference evidence="3" key="1">
    <citation type="submission" date="2022-11" db="UniProtKB">
        <authorList>
            <consortium name="WormBaseParasite"/>
        </authorList>
    </citation>
    <scope>IDENTIFICATION</scope>
</reference>
<dbReference type="SMART" id="SM00034">
    <property type="entry name" value="CLECT"/>
    <property type="match status" value="2"/>
</dbReference>
<evidence type="ECO:0000313" key="3">
    <source>
        <dbReference type="WBParaSite" id="PDA_v2.g15729.t1"/>
    </source>
</evidence>
<dbReference type="CDD" id="cd00037">
    <property type="entry name" value="CLECT"/>
    <property type="match status" value="2"/>
</dbReference>
<dbReference type="Proteomes" id="UP000887578">
    <property type="component" value="Unplaced"/>
</dbReference>
<dbReference type="InterPro" id="IPR016186">
    <property type="entry name" value="C-type_lectin-like/link_sf"/>
</dbReference>
<name>A0A914PDK8_9BILA</name>
<organism evidence="2 3">
    <name type="scientific">Panagrolaimus davidi</name>
    <dbReference type="NCBI Taxonomy" id="227884"/>
    <lineage>
        <taxon>Eukaryota</taxon>
        <taxon>Metazoa</taxon>
        <taxon>Ecdysozoa</taxon>
        <taxon>Nematoda</taxon>
        <taxon>Chromadorea</taxon>
        <taxon>Rhabditida</taxon>
        <taxon>Tylenchina</taxon>
        <taxon>Panagrolaimomorpha</taxon>
        <taxon>Panagrolaimoidea</taxon>
        <taxon>Panagrolaimidae</taxon>
        <taxon>Panagrolaimus</taxon>
    </lineage>
</organism>
<dbReference type="InterPro" id="IPR001304">
    <property type="entry name" value="C-type_lectin-like"/>
</dbReference>
<protein>
    <submittedName>
        <fullName evidence="3">C-type lectin domain-containing protein</fullName>
    </submittedName>
</protein>
<proteinExistence type="predicted"/>